<keyword evidence="4" id="KW-1185">Reference proteome</keyword>
<keyword evidence="2" id="KW-0472">Membrane</keyword>
<keyword evidence="3" id="KW-0808">Transferase</keyword>
<dbReference type="OrthoDB" id="5739852at2"/>
<evidence type="ECO:0000313" key="4">
    <source>
        <dbReference type="Proteomes" id="UP000275461"/>
    </source>
</evidence>
<accession>A0A498BTU1</accession>
<dbReference type="PANTHER" id="PTHR38043">
    <property type="entry name" value="PROTEIN HEMX"/>
    <property type="match status" value="1"/>
</dbReference>
<evidence type="ECO:0000313" key="3">
    <source>
        <dbReference type="EMBL" id="RLK47115.1"/>
    </source>
</evidence>
<keyword evidence="3" id="KW-0489">Methyltransferase</keyword>
<dbReference type="AlphaFoldDB" id="A0A498BTU1"/>
<evidence type="ECO:0000256" key="2">
    <source>
        <dbReference type="SAM" id="Phobius"/>
    </source>
</evidence>
<dbReference type="EMBL" id="RCDA01000004">
    <property type="protein sequence ID" value="RLK47115.1"/>
    <property type="molecule type" value="Genomic_DNA"/>
</dbReference>
<reference evidence="3 4" key="1">
    <citation type="submission" date="2018-10" db="EMBL/GenBank/DDBJ databases">
        <title>Genomic Encyclopedia of Type Strains, Phase IV (KMG-IV): sequencing the most valuable type-strain genomes for metagenomic binning, comparative biology and taxonomic classification.</title>
        <authorList>
            <person name="Goeker M."/>
        </authorList>
    </citation>
    <scope>NUCLEOTIDE SEQUENCE [LARGE SCALE GENOMIC DNA]</scope>
    <source>
        <strain evidence="3 4">DSM 12769</strain>
    </source>
</reference>
<dbReference type="PANTHER" id="PTHR38043:SF1">
    <property type="entry name" value="PROTEIN HEMX"/>
    <property type="match status" value="1"/>
</dbReference>
<keyword evidence="2" id="KW-1133">Transmembrane helix</keyword>
<proteinExistence type="predicted"/>
<organism evidence="3 4">
    <name type="scientific">Alkalispirillum mobile</name>
    <dbReference type="NCBI Taxonomy" id="85925"/>
    <lineage>
        <taxon>Bacteria</taxon>
        <taxon>Pseudomonadati</taxon>
        <taxon>Pseudomonadota</taxon>
        <taxon>Gammaproteobacteria</taxon>
        <taxon>Chromatiales</taxon>
        <taxon>Ectothiorhodospiraceae</taxon>
        <taxon>Alkalispirillum</taxon>
    </lineage>
</organism>
<dbReference type="InterPro" id="IPR007470">
    <property type="entry name" value="HemX"/>
</dbReference>
<keyword evidence="2" id="KW-0812">Transmembrane</keyword>
<dbReference type="Proteomes" id="UP000275461">
    <property type="component" value="Unassembled WGS sequence"/>
</dbReference>
<feature type="compositionally biased region" description="Basic and acidic residues" evidence="1">
    <location>
        <begin position="116"/>
        <end position="136"/>
    </location>
</feature>
<sequence>MQDNKPERDEDKPQSEQNGGEGRELTAATAAPEPGKGGGEETPPANGGGSGSDDGRQGGPWKQVVALLVVVLVLGAAATWWLTTELRELRAEQGRMVSADRLDERSDSLERQLARLEDRLDETSQRASSARERADEAGGDLGTLREQLDELRARQGGFEEGLERLGARAEANRENWIRSEAAYLATVAVHRMRFHRDPKTALGALQAADKLLADIGASESVPARVALNEAVSQVLDWAPPEVGRLAGTLEDLERRVDELPMPADRVAGGIDLPTLAGDEDDPAWLARIKDATGRVQAGLGELVVVQREEAAPPLIAPDQRYFLRENLKLRLEAARMAALHGDQGLWEDSLDRAHEWVLAHFDTSDLDVEEVADTLERLRRQDIDPELPDIATTLEPVKPFL</sequence>
<dbReference type="GO" id="GO:0032259">
    <property type="term" value="P:methylation"/>
    <property type="evidence" value="ECO:0007669"/>
    <property type="project" value="UniProtKB-KW"/>
</dbReference>
<comment type="caution">
    <text evidence="3">The sequence shown here is derived from an EMBL/GenBank/DDBJ whole genome shotgun (WGS) entry which is preliminary data.</text>
</comment>
<feature type="compositionally biased region" description="Basic and acidic residues" evidence="1">
    <location>
        <begin position="1"/>
        <end position="14"/>
    </location>
</feature>
<feature type="region of interest" description="Disordered" evidence="1">
    <location>
        <begin position="116"/>
        <end position="140"/>
    </location>
</feature>
<gene>
    <name evidence="3" type="ORF">DFR31_2434</name>
</gene>
<dbReference type="Pfam" id="PF04375">
    <property type="entry name" value="HemX"/>
    <property type="match status" value="1"/>
</dbReference>
<evidence type="ECO:0000256" key="1">
    <source>
        <dbReference type="SAM" id="MobiDB-lite"/>
    </source>
</evidence>
<feature type="region of interest" description="Disordered" evidence="1">
    <location>
        <begin position="1"/>
        <end position="58"/>
    </location>
</feature>
<feature type="transmembrane region" description="Helical" evidence="2">
    <location>
        <begin position="64"/>
        <end position="83"/>
    </location>
</feature>
<name>A0A498BTU1_9GAMM</name>
<dbReference type="RefSeq" id="WP_121442943.1">
    <property type="nucleotide sequence ID" value="NZ_RCDA01000004.1"/>
</dbReference>
<protein>
    <submittedName>
        <fullName evidence="3">Uroporphyrin-3 C-methyltransferase</fullName>
    </submittedName>
</protein>
<dbReference type="GO" id="GO:0008168">
    <property type="term" value="F:methyltransferase activity"/>
    <property type="evidence" value="ECO:0007669"/>
    <property type="project" value="UniProtKB-KW"/>
</dbReference>